<reference evidence="4" key="1">
    <citation type="journal article" date="2023" name="Commun. Biol.">
        <title>Genome analysis of Parmales, the sister group of diatoms, reveals the evolutionary specialization of diatoms from phago-mixotrophs to photoautotrophs.</title>
        <authorList>
            <person name="Ban H."/>
            <person name="Sato S."/>
            <person name="Yoshikawa S."/>
            <person name="Yamada K."/>
            <person name="Nakamura Y."/>
            <person name="Ichinomiya M."/>
            <person name="Sato N."/>
            <person name="Blanc-Mathieu R."/>
            <person name="Endo H."/>
            <person name="Kuwata A."/>
            <person name="Ogata H."/>
        </authorList>
    </citation>
    <scope>NUCLEOTIDE SEQUENCE [LARGE SCALE GENOMIC DNA]</scope>
    <source>
        <strain evidence="4">NIES 3700</strain>
    </source>
</reference>
<feature type="transmembrane region" description="Helical" evidence="2">
    <location>
        <begin position="124"/>
        <end position="142"/>
    </location>
</feature>
<evidence type="ECO:0000313" key="4">
    <source>
        <dbReference type="Proteomes" id="UP001165122"/>
    </source>
</evidence>
<feature type="compositionally biased region" description="Basic and acidic residues" evidence="1">
    <location>
        <begin position="29"/>
        <end position="46"/>
    </location>
</feature>
<feature type="transmembrane region" description="Helical" evidence="2">
    <location>
        <begin position="328"/>
        <end position="346"/>
    </location>
</feature>
<dbReference type="PANTHER" id="PTHR36840">
    <property type="entry name" value="BLL5714 PROTEIN"/>
    <property type="match status" value="1"/>
</dbReference>
<feature type="region of interest" description="Disordered" evidence="1">
    <location>
        <begin position="29"/>
        <end position="64"/>
    </location>
</feature>
<evidence type="ECO:0008006" key="5">
    <source>
        <dbReference type="Google" id="ProtNLM"/>
    </source>
</evidence>
<organism evidence="3 4">
    <name type="scientific">Triparma laevis f. longispina</name>
    <dbReference type="NCBI Taxonomy" id="1714387"/>
    <lineage>
        <taxon>Eukaryota</taxon>
        <taxon>Sar</taxon>
        <taxon>Stramenopiles</taxon>
        <taxon>Ochrophyta</taxon>
        <taxon>Bolidophyceae</taxon>
        <taxon>Parmales</taxon>
        <taxon>Triparmaceae</taxon>
        <taxon>Triparma</taxon>
    </lineage>
</organism>
<keyword evidence="2" id="KW-1133">Transmembrane helix</keyword>
<evidence type="ECO:0000256" key="2">
    <source>
        <dbReference type="SAM" id="Phobius"/>
    </source>
</evidence>
<feature type="transmembrane region" description="Helical" evidence="2">
    <location>
        <begin position="358"/>
        <end position="382"/>
    </location>
</feature>
<dbReference type="EMBL" id="BRXW01000273">
    <property type="protein sequence ID" value="GMI17002.1"/>
    <property type="molecule type" value="Genomic_DNA"/>
</dbReference>
<keyword evidence="2" id="KW-0472">Membrane</keyword>
<proteinExistence type="predicted"/>
<feature type="transmembrane region" description="Helical" evidence="2">
    <location>
        <begin position="188"/>
        <end position="209"/>
    </location>
</feature>
<comment type="caution">
    <text evidence="3">The sequence shown here is derived from an EMBL/GenBank/DDBJ whole genome shotgun (WGS) entry which is preliminary data.</text>
</comment>
<evidence type="ECO:0000256" key="1">
    <source>
        <dbReference type="SAM" id="MobiDB-lite"/>
    </source>
</evidence>
<keyword evidence="2" id="KW-0812">Transmembrane</keyword>
<protein>
    <recommendedName>
        <fullName evidence="5">Low temperature requirement A</fullName>
    </recommendedName>
</protein>
<feature type="transmembrane region" description="Helical" evidence="2">
    <location>
        <begin position="221"/>
        <end position="239"/>
    </location>
</feature>
<sequence>MVLLHDPPILHVVGPIRRKHKKEFTERFLTHEKAQTAARRASEESNHTSPTGTTNNHDHDPHHEHKAAGWAELFSDLVFVSIIAELSHLIINAFGSSDGGGHRRHLSATDDDHAVSQPFGWTDAYSASVAVILYGMMAWNNWLLDMTYSSRFDRGADVIGRVLAFGSMCSLVVVAGTVGYGFTDSYDVSWAFRAHAVATLFSVAKYARAIFGAPADSEAKTLKLILIPFLVDALFYFIASVEVNHDMENAIYIAFFAQVFRGSLITYNWLAGGLAGKDYYEMSTKIDAHYVTERFGLLSIIVIGESILSLVSGVKASASFGHLDIKTLLAGFIIVFSNWWIYFDNLNMNIVSYHTRGLLIVYLHEALMVSNCFLAAGLGGVLSTAHAEDTPEDAQLLCYSYAVTCTCQFFIRMVTQWSTKAIKQNFKVYCMRLAENIACIAFLFLLGSGCWFEPDRSMLLSLLVAVAFLRVIVDAISTYKDYWLLSPYWDEEGVKFEKPLGDLQNPLRTQCDDMDTSELFRHSSMESGGEGIWGQVGKV</sequence>
<dbReference type="InterPro" id="IPR010640">
    <property type="entry name" value="Low_temperature_requirement_A"/>
</dbReference>
<accession>A0A9W7FQC3</accession>
<dbReference type="Pfam" id="PF06772">
    <property type="entry name" value="LtrA"/>
    <property type="match status" value="1"/>
</dbReference>
<dbReference type="PANTHER" id="PTHR36840:SF1">
    <property type="entry name" value="BLL5714 PROTEIN"/>
    <property type="match status" value="1"/>
</dbReference>
<dbReference type="AlphaFoldDB" id="A0A9W7FQC3"/>
<feature type="transmembrane region" description="Helical" evidence="2">
    <location>
        <begin position="295"/>
        <end position="316"/>
    </location>
</feature>
<feature type="transmembrane region" description="Helical" evidence="2">
    <location>
        <begin position="433"/>
        <end position="452"/>
    </location>
</feature>
<feature type="transmembrane region" description="Helical" evidence="2">
    <location>
        <begin position="162"/>
        <end position="182"/>
    </location>
</feature>
<feature type="transmembrane region" description="Helical" evidence="2">
    <location>
        <begin position="458"/>
        <end position="476"/>
    </location>
</feature>
<dbReference type="OrthoDB" id="191995at2759"/>
<feature type="transmembrane region" description="Helical" evidence="2">
    <location>
        <begin position="394"/>
        <end position="412"/>
    </location>
</feature>
<dbReference type="Proteomes" id="UP001165122">
    <property type="component" value="Unassembled WGS sequence"/>
</dbReference>
<keyword evidence="4" id="KW-1185">Reference proteome</keyword>
<gene>
    <name evidence="3" type="ORF">TrLO_g12134</name>
</gene>
<evidence type="ECO:0000313" key="3">
    <source>
        <dbReference type="EMBL" id="GMI17002.1"/>
    </source>
</evidence>
<feature type="transmembrane region" description="Helical" evidence="2">
    <location>
        <begin position="251"/>
        <end position="274"/>
    </location>
</feature>
<name>A0A9W7FQC3_9STRA</name>